<dbReference type="InParanoid" id="M4BPG0"/>
<keyword evidence="2" id="KW-1185">Reference proteome</keyword>
<name>M4BPG0_HYAAE</name>
<proteinExistence type="predicted"/>
<sequence length="53" mass="6188">MLLDFNTRSILSLDQAVLYAPTTSSDLVAVRKRPRQRISRTRMIAYWLTLDYA</sequence>
<dbReference type="Proteomes" id="UP000011713">
    <property type="component" value="Unassembled WGS sequence"/>
</dbReference>
<dbReference type="HOGENOM" id="CLU_3072805_0_0_1"/>
<reference evidence="2" key="1">
    <citation type="journal article" date="2010" name="Science">
        <title>Signatures of adaptation to obligate biotrophy in the Hyaloperonospora arabidopsidis genome.</title>
        <authorList>
            <person name="Baxter L."/>
            <person name="Tripathy S."/>
            <person name="Ishaque N."/>
            <person name="Boot N."/>
            <person name="Cabral A."/>
            <person name="Kemen E."/>
            <person name="Thines M."/>
            <person name="Ah-Fong A."/>
            <person name="Anderson R."/>
            <person name="Badejoko W."/>
            <person name="Bittner-Eddy P."/>
            <person name="Boore J.L."/>
            <person name="Chibucos M.C."/>
            <person name="Coates M."/>
            <person name="Dehal P."/>
            <person name="Delehaunty K."/>
            <person name="Dong S."/>
            <person name="Downton P."/>
            <person name="Dumas B."/>
            <person name="Fabro G."/>
            <person name="Fronick C."/>
            <person name="Fuerstenberg S.I."/>
            <person name="Fulton L."/>
            <person name="Gaulin E."/>
            <person name="Govers F."/>
            <person name="Hughes L."/>
            <person name="Humphray S."/>
            <person name="Jiang R.H."/>
            <person name="Judelson H."/>
            <person name="Kamoun S."/>
            <person name="Kyung K."/>
            <person name="Meijer H."/>
            <person name="Minx P."/>
            <person name="Morris P."/>
            <person name="Nelson J."/>
            <person name="Phuntumart V."/>
            <person name="Qutob D."/>
            <person name="Rehmany A."/>
            <person name="Rougon-Cardoso A."/>
            <person name="Ryden P."/>
            <person name="Torto-Alalibo T."/>
            <person name="Studholme D."/>
            <person name="Wang Y."/>
            <person name="Win J."/>
            <person name="Wood J."/>
            <person name="Clifton S.W."/>
            <person name="Rogers J."/>
            <person name="Van den Ackerveken G."/>
            <person name="Jones J.D."/>
            <person name="McDowell J.M."/>
            <person name="Beynon J."/>
            <person name="Tyler B.M."/>
        </authorList>
    </citation>
    <scope>NUCLEOTIDE SEQUENCE [LARGE SCALE GENOMIC DNA]</scope>
    <source>
        <strain evidence="2">Emoy2</strain>
    </source>
</reference>
<protein>
    <submittedName>
        <fullName evidence="1">Uncharacterized protein</fullName>
    </submittedName>
</protein>
<organism evidence="1 2">
    <name type="scientific">Hyaloperonospora arabidopsidis (strain Emoy2)</name>
    <name type="common">Downy mildew agent</name>
    <name type="synonym">Peronospora arabidopsidis</name>
    <dbReference type="NCBI Taxonomy" id="559515"/>
    <lineage>
        <taxon>Eukaryota</taxon>
        <taxon>Sar</taxon>
        <taxon>Stramenopiles</taxon>
        <taxon>Oomycota</taxon>
        <taxon>Peronosporomycetes</taxon>
        <taxon>Peronosporales</taxon>
        <taxon>Peronosporaceae</taxon>
        <taxon>Hyaloperonospora</taxon>
    </lineage>
</organism>
<dbReference type="EnsemblProtists" id="HpaT808299">
    <property type="protein sequence ID" value="HpaP808299"/>
    <property type="gene ID" value="HpaG808299"/>
</dbReference>
<evidence type="ECO:0000313" key="2">
    <source>
        <dbReference type="Proteomes" id="UP000011713"/>
    </source>
</evidence>
<dbReference type="AlphaFoldDB" id="M4BPG0"/>
<dbReference type="EMBL" id="JH598509">
    <property type="status" value="NOT_ANNOTATED_CDS"/>
    <property type="molecule type" value="Genomic_DNA"/>
</dbReference>
<dbReference type="VEuPathDB" id="FungiDB:HpaG808299"/>
<evidence type="ECO:0000313" key="1">
    <source>
        <dbReference type="EnsemblProtists" id="HpaP808299"/>
    </source>
</evidence>
<reference evidence="1" key="2">
    <citation type="submission" date="2015-06" db="UniProtKB">
        <authorList>
            <consortium name="EnsemblProtists"/>
        </authorList>
    </citation>
    <scope>IDENTIFICATION</scope>
    <source>
        <strain evidence="1">Emoy2</strain>
    </source>
</reference>
<accession>M4BPG0</accession>